<keyword evidence="3 9" id="KW-0479">Metal-binding</keyword>
<comment type="similarity">
    <text evidence="2 11">Belongs to the ING family.</text>
</comment>
<dbReference type="Gene3D" id="3.30.40.10">
    <property type="entry name" value="Zinc/RING finger domain, C3HC4 (zinc finger)"/>
    <property type="match status" value="1"/>
</dbReference>
<feature type="binding site" evidence="9">
    <location>
        <position position="237"/>
    </location>
    <ligand>
        <name>Zn(2+)</name>
        <dbReference type="ChEBI" id="CHEBI:29105"/>
        <label>2</label>
    </ligand>
</feature>
<dbReference type="SMART" id="SM00249">
    <property type="entry name" value="PHD"/>
    <property type="match status" value="1"/>
</dbReference>
<evidence type="ECO:0000256" key="6">
    <source>
        <dbReference type="ARBA" id="ARBA00022853"/>
    </source>
</evidence>
<dbReference type="FunFam" id="3.30.40.10:FF:000016">
    <property type="entry name" value="Inhibitor of growth protein"/>
    <property type="match status" value="1"/>
</dbReference>
<feature type="binding site" evidence="9">
    <location>
        <position position="218"/>
    </location>
    <ligand>
        <name>Zn(2+)</name>
        <dbReference type="ChEBI" id="CHEBI:29105"/>
        <label>1</label>
    </ligand>
</feature>
<dbReference type="EMBL" id="JAEHOD010000008">
    <property type="protein sequence ID" value="KAG2451185.1"/>
    <property type="molecule type" value="Genomic_DNA"/>
</dbReference>
<dbReference type="SMART" id="SM01408">
    <property type="entry name" value="ING"/>
    <property type="match status" value="1"/>
</dbReference>
<feature type="binding site" evidence="9">
    <location>
        <position position="212"/>
    </location>
    <ligand>
        <name>Zn(2+)</name>
        <dbReference type="ChEBI" id="CHEBI:29105"/>
        <label>2</label>
    </ligand>
</feature>
<dbReference type="GO" id="GO:0006325">
    <property type="term" value="P:chromatin organization"/>
    <property type="evidence" value="ECO:0007669"/>
    <property type="project" value="UniProtKB-KW"/>
</dbReference>
<evidence type="ECO:0000256" key="4">
    <source>
        <dbReference type="ARBA" id="ARBA00022771"/>
    </source>
</evidence>
<evidence type="ECO:0000256" key="12">
    <source>
        <dbReference type="SAM" id="MobiDB-lite"/>
    </source>
</evidence>
<feature type="site" description="Histone H3K4me3 binding" evidence="8">
    <location>
        <position position="208"/>
    </location>
</feature>
<protein>
    <recommendedName>
        <fullName evidence="11">PHD finger protein ING</fullName>
    </recommendedName>
</protein>
<evidence type="ECO:0000256" key="11">
    <source>
        <dbReference type="RuleBase" id="RU361213"/>
    </source>
</evidence>
<feature type="site" description="Histone H3K4me3 binding" evidence="8">
    <location>
        <position position="216"/>
    </location>
</feature>
<dbReference type="InterPro" id="IPR019786">
    <property type="entry name" value="Zinc_finger_PHD-type_CS"/>
</dbReference>
<comment type="domain">
    <text evidence="11">The PHD-type zinc finger mediates the binding to H3K4me3.</text>
</comment>
<dbReference type="CDD" id="cd17015">
    <property type="entry name" value="ING_plant"/>
    <property type="match status" value="1"/>
</dbReference>
<feature type="binding site" evidence="9">
    <location>
        <position position="234"/>
    </location>
    <ligand>
        <name>Zn(2+)</name>
        <dbReference type="ChEBI" id="CHEBI:29105"/>
        <label>2</label>
    </ligand>
</feature>
<name>A0A835WRA0_9CHLO</name>
<dbReference type="InterPro" id="IPR011011">
    <property type="entry name" value="Znf_FYVE_PHD"/>
</dbReference>
<organism evidence="14 15">
    <name type="scientific">Chlamydomonas schloesseri</name>
    <dbReference type="NCBI Taxonomy" id="2026947"/>
    <lineage>
        <taxon>Eukaryota</taxon>
        <taxon>Viridiplantae</taxon>
        <taxon>Chlorophyta</taxon>
        <taxon>core chlorophytes</taxon>
        <taxon>Chlorophyceae</taxon>
        <taxon>CS clade</taxon>
        <taxon>Chlamydomonadales</taxon>
        <taxon>Chlamydomonadaceae</taxon>
        <taxon>Chlamydomonas</taxon>
    </lineage>
</organism>
<dbReference type="Proteomes" id="UP000613740">
    <property type="component" value="Unassembled WGS sequence"/>
</dbReference>
<comment type="function">
    <text evidence="11">Component of an histone acetyltransferase complex.</text>
</comment>
<feature type="binding site" evidence="9">
    <location>
        <position position="194"/>
    </location>
    <ligand>
        <name>Zn(2+)</name>
        <dbReference type="ChEBI" id="CHEBI:29105"/>
        <label>1</label>
    </ligand>
</feature>
<evidence type="ECO:0000256" key="10">
    <source>
        <dbReference type="PROSITE-ProRule" id="PRU00146"/>
    </source>
</evidence>
<dbReference type="PANTHER" id="PTHR10333">
    <property type="entry name" value="INHIBITOR OF GROWTH PROTEIN"/>
    <property type="match status" value="1"/>
</dbReference>
<dbReference type="Pfam" id="PF00628">
    <property type="entry name" value="PHD"/>
    <property type="match status" value="1"/>
</dbReference>
<evidence type="ECO:0000256" key="9">
    <source>
        <dbReference type="PIRSR" id="PIRSR628651-51"/>
    </source>
</evidence>
<dbReference type="OrthoDB" id="5411773at2759"/>
<evidence type="ECO:0000259" key="13">
    <source>
        <dbReference type="PROSITE" id="PS50016"/>
    </source>
</evidence>
<evidence type="ECO:0000256" key="8">
    <source>
        <dbReference type="PIRSR" id="PIRSR628651-50"/>
    </source>
</evidence>
<comment type="subcellular location">
    <subcellularLocation>
        <location evidence="1 11">Nucleus</location>
    </subcellularLocation>
</comment>
<evidence type="ECO:0000256" key="7">
    <source>
        <dbReference type="ARBA" id="ARBA00023242"/>
    </source>
</evidence>
<keyword evidence="4 10" id="KW-0863">Zinc-finger</keyword>
<sequence>MTDYLKDFIDRAADVPLQLRRRLALIRDLDEKAQALHREIDEHCKRTLAEKSQQHAAKKQKQAAVEDAGAGGADGAAAAPYDVESALKRLIGLGDEKVNIANQIYDFMDNHINQLDTDLQQLDTEIEADRKELGLEGDETACEKLGIEAPQGSRPHTVGKGTADQKKKRGRKKDEATAATAGGLPPIENEPAYCICNKPSAGQMVGCDNPECTIEWFHFECVGLTEEPKGKWYCPVCRGDLQVKSGKKGGRR</sequence>
<feature type="region of interest" description="Disordered" evidence="12">
    <location>
        <begin position="148"/>
        <end position="184"/>
    </location>
</feature>
<dbReference type="PROSITE" id="PS50016">
    <property type="entry name" value="ZF_PHD_2"/>
    <property type="match status" value="1"/>
</dbReference>
<dbReference type="CDD" id="cd15505">
    <property type="entry name" value="PHD_ING"/>
    <property type="match status" value="1"/>
</dbReference>
<dbReference type="InterPro" id="IPR001965">
    <property type="entry name" value="Znf_PHD"/>
</dbReference>
<feature type="binding site" evidence="9">
    <location>
        <position position="221"/>
    </location>
    <ligand>
        <name>Zn(2+)</name>
        <dbReference type="ChEBI" id="CHEBI:29105"/>
        <label>1</label>
    </ligand>
</feature>
<keyword evidence="15" id="KW-1185">Reference proteome</keyword>
<proteinExistence type="inferred from homology"/>
<dbReference type="InterPro" id="IPR028651">
    <property type="entry name" value="ING_fam"/>
</dbReference>
<comment type="caution">
    <text evidence="14">The sequence shown here is derived from an EMBL/GenBank/DDBJ whole genome shotgun (WGS) entry which is preliminary data.</text>
</comment>
<evidence type="ECO:0000313" key="14">
    <source>
        <dbReference type="EMBL" id="KAG2451185.1"/>
    </source>
</evidence>
<feature type="site" description="Histone H3K4me3 binding" evidence="8">
    <location>
        <position position="193"/>
    </location>
</feature>
<dbReference type="Gene3D" id="6.10.140.1740">
    <property type="match status" value="1"/>
</dbReference>
<evidence type="ECO:0000256" key="1">
    <source>
        <dbReference type="ARBA" id="ARBA00004123"/>
    </source>
</evidence>
<evidence type="ECO:0000256" key="2">
    <source>
        <dbReference type="ARBA" id="ARBA00010210"/>
    </source>
</evidence>
<dbReference type="AlphaFoldDB" id="A0A835WRA0"/>
<evidence type="ECO:0000256" key="3">
    <source>
        <dbReference type="ARBA" id="ARBA00022723"/>
    </source>
</evidence>
<evidence type="ECO:0000313" key="15">
    <source>
        <dbReference type="Proteomes" id="UP000613740"/>
    </source>
</evidence>
<keyword evidence="6 11" id="KW-0156">Chromatin regulator</keyword>
<dbReference type="InterPro" id="IPR019787">
    <property type="entry name" value="Znf_PHD-finger"/>
</dbReference>
<evidence type="ECO:0000256" key="5">
    <source>
        <dbReference type="ARBA" id="ARBA00022833"/>
    </source>
</evidence>
<dbReference type="SUPFAM" id="SSF57903">
    <property type="entry name" value="FYVE/PHD zinc finger"/>
    <property type="match status" value="1"/>
</dbReference>
<dbReference type="InterPro" id="IPR013083">
    <property type="entry name" value="Znf_RING/FYVE/PHD"/>
</dbReference>
<comment type="subunit">
    <text evidence="11">Component of an histone acetyltransferase complex. Interacts with H3K4me3 and to a lesser extent with H3K4me2.</text>
</comment>
<keyword evidence="7 11" id="KW-0539">Nucleus</keyword>
<dbReference type="PANTHER" id="PTHR10333:SF42">
    <property type="entry name" value="INHIBITOR OF GROWTH PROTEIN 5"/>
    <property type="match status" value="1"/>
</dbReference>
<gene>
    <name evidence="14" type="ORF">HYH02_003792</name>
</gene>
<dbReference type="Pfam" id="PF12998">
    <property type="entry name" value="ING"/>
    <property type="match status" value="2"/>
</dbReference>
<dbReference type="PROSITE" id="PS01359">
    <property type="entry name" value="ZF_PHD_1"/>
    <property type="match status" value="1"/>
</dbReference>
<reference evidence="14" key="1">
    <citation type="journal article" date="2020" name="bioRxiv">
        <title>Comparative genomics of Chlamydomonas.</title>
        <authorList>
            <person name="Craig R.J."/>
            <person name="Hasan A.R."/>
            <person name="Ness R.W."/>
            <person name="Keightley P.D."/>
        </authorList>
    </citation>
    <scope>NUCLEOTIDE SEQUENCE</scope>
    <source>
        <strain evidence="14">CCAP 11/173</strain>
    </source>
</reference>
<feature type="site" description="Histone H3K4me3 binding" evidence="8">
    <location>
        <position position="204"/>
    </location>
</feature>
<keyword evidence="5 9" id="KW-0862">Zinc</keyword>
<accession>A0A835WRA0</accession>
<feature type="binding site" evidence="9">
    <location>
        <position position="196"/>
    </location>
    <ligand>
        <name>Zn(2+)</name>
        <dbReference type="ChEBI" id="CHEBI:29105"/>
        <label>1</label>
    </ligand>
</feature>
<dbReference type="InterPro" id="IPR024610">
    <property type="entry name" value="ING_N_histone-binding"/>
</dbReference>
<feature type="domain" description="PHD-type" evidence="13">
    <location>
        <begin position="191"/>
        <end position="240"/>
    </location>
</feature>
<feature type="binding site" evidence="9">
    <location>
        <position position="207"/>
    </location>
    <ligand>
        <name>Zn(2+)</name>
        <dbReference type="ChEBI" id="CHEBI:29105"/>
        <label>2</label>
    </ligand>
</feature>
<dbReference type="GO" id="GO:0005634">
    <property type="term" value="C:nucleus"/>
    <property type="evidence" value="ECO:0007669"/>
    <property type="project" value="UniProtKB-SubCell"/>
</dbReference>
<dbReference type="GO" id="GO:0008270">
    <property type="term" value="F:zinc ion binding"/>
    <property type="evidence" value="ECO:0007669"/>
    <property type="project" value="UniProtKB-KW"/>
</dbReference>